<accession>A0A4Y2K984</accession>
<proteinExistence type="predicted"/>
<feature type="non-terminal residue" evidence="1">
    <location>
        <position position="1"/>
    </location>
</feature>
<dbReference type="Proteomes" id="UP000499080">
    <property type="component" value="Unassembled WGS sequence"/>
</dbReference>
<dbReference type="AlphaFoldDB" id="A0A4Y2K984"/>
<evidence type="ECO:0008006" key="3">
    <source>
        <dbReference type="Google" id="ProtNLM"/>
    </source>
</evidence>
<evidence type="ECO:0000313" key="2">
    <source>
        <dbReference type="Proteomes" id="UP000499080"/>
    </source>
</evidence>
<gene>
    <name evidence="1" type="ORF">AVEN_236155_1</name>
</gene>
<protein>
    <recommendedName>
        <fullName evidence="3">Tc1-like transposase DDE domain-containing protein</fullName>
    </recommendedName>
</protein>
<keyword evidence="2" id="KW-1185">Reference proteome</keyword>
<name>A0A4Y2K984_ARAVE</name>
<sequence length="40" mass="4802">TLMLICEEFILTDDKAPPHRARLVEEYLEDRGLERMDWPV</sequence>
<reference evidence="1 2" key="1">
    <citation type="journal article" date="2019" name="Sci. Rep.">
        <title>Orb-weaving spider Araneus ventricosus genome elucidates the spidroin gene catalogue.</title>
        <authorList>
            <person name="Kono N."/>
            <person name="Nakamura H."/>
            <person name="Ohtoshi R."/>
            <person name="Moran D.A.P."/>
            <person name="Shinohara A."/>
            <person name="Yoshida Y."/>
            <person name="Fujiwara M."/>
            <person name="Mori M."/>
            <person name="Tomita M."/>
            <person name="Arakawa K."/>
        </authorList>
    </citation>
    <scope>NUCLEOTIDE SEQUENCE [LARGE SCALE GENOMIC DNA]</scope>
</reference>
<organism evidence="1 2">
    <name type="scientific">Araneus ventricosus</name>
    <name type="common">Orbweaver spider</name>
    <name type="synonym">Epeira ventricosa</name>
    <dbReference type="NCBI Taxonomy" id="182803"/>
    <lineage>
        <taxon>Eukaryota</taxon>
        <taxon>Metazoa</taxon>
        <taxon>Ecdysozoa</taxon>
        <taxon>Arthropoda</taxon>
        <taxon>Chelicerata</taxon>
        <taxon>Arachnida</taxon>
        <taxon>Araneae</taxon>
        <taxon>Araneomorphae</taxon>
        <taxon>Entelegynae</taxon>
        <taxon>Araneoidea</taxon>
        <taxon>Araneidae</taxon>
        <taxon>Araneus</taxon>
    </lineage>
</organism>
<evidence type="ECO:0000313" key="1">
    <source>
        <dbReference type="EMBL" id="GBM98774.1"/>
    </source>
</evidence>
<dbReference type="GO" id="GO:0003676">
    <property type="term" value="F:nucleic acid binding"/>
    <property type="evidence" value="ECO:0007669"/>
    <property type="project" value="InterPro"/>
</dbReference>
<dbReference type="OrthoDB" id="4843387at2759"/>
<dbReference type="Gene3D" id="3.30.420.10">
    <property type="entry name" value="Ribonuclease H-like superfamily/Ribonuclease H"/>
    <property type="match status" value="1"/>
</dbReference>
<dbReference type="EMBL" id="BGPR01271150">
    <property type="protein sequence ID" value="GBM98774.1"/>
    <property type="molecule type" value="Genomic_DNA"/>
</dbReference>
<dbReference type="InterPro" id="IPR036397">
    <property type="entry name" value="RNaseH_sf"/>
</dbReference>
<comment type="caution">
    <text evidence="1">The sequence shown here is derived from an EMBL/GenBank/DDBJ whole genome shotgun (WGS) entry which is preliminary data.</text>
</comment>